<keyword evidence="3" id="KW-1185">Reference proteome</keyword>
<feature type="transmembrane region" description="Helical" evidence="1">
    <location>
        <begin position="39"/>
        <end position="66"/>
    </location>
</feature>
<keyword evidence="1" id="KW-0812">Transmembrane</keyword>
<gene>
    <name evidence="2" type="ORF">SAMN05216551_11262</name>
</gene>
<keyword evidence="1" id="KW-1133">Transmembrane helix</keyword>
<keyword evidence="1" id="KW-0472">Membrane</keyword>
<dbReference type="OrthoDB" id="8657281at2"/>
<accession>A0A1H2PTS4</accession>
<dbReference type="AlphaFoldDB" id="A0A1H2PTS4"/>
<feature type="transmembrane region" description="Helical" evidence="1">
    <location>
        <begin position="73"/>
        <end position="96"/>
    </location>
</feature>
<dbReference type="RefSeq" id="WP_091911586.1">
    <property type="nucleotide sequence ID" value="NZ_FNLO01000012.1"/>
</dbReference>
<dbReference type="STRING" id="1770053.SAMN05216551_11262"/>
<sequence length="97" mass="10504">MQANNFFEWLGNLLGRMIRFVVSLAERLLSGLRGAFSDFFSGLTGAVGISPTLFNVVWLVLGLLLLYAAVRAFLARAIVAGIVWLVLAVFVLSALMG</sequence>
<protein>
    <submittedName>
        <fullName evidence="2">Uncharacterized protein</fullName>
    </submittedName>
</protein>
<reference evidence="3" key="1">
    <citation type="submission" date="2016-09" db="EMBL/GenBank/DDBJ databases">
        <authorList>
            <person name="Varghese N."/>
            <person name="Submissions S."/>
        </authorList>
    </citation>
    <scope>NUCLEOTIDE SEQUENCE [LARGE SCALE GENOMIC DNA]</scope>
    <source>
        <strain evidence="3">JS23</strain>
    </source>
</reference>
<name>A0A1H2PTS4_9BURK</name>
<dbReference type="Proteomes" id="UP000243719">
    <property type="component" value="Unassembled WGS sequence"/>
</dbReference>
<organism evidence="2 3">
    <name type="scientific">Chitinasiproducens palmae</name>
    <dbReference type="NCBI Taxonomy" id="1770053"/>
    <lineage>
        <taxon>Bacteria</taxon>
        <taxon>Pseudomonadati</taxon>
        <taxon>Pseudomonadota</taxon>
        <taxon>Betaproteobacteria</taxon>
        <taxon>Burkholderiales</taxon>
        <taxon>Burkholderiaceae</taxon>
        <taxon>Chitinasiproducens</taxon>
    </lineage>
</organism>
<proteinExistence type="predicted"/>
<evidence type="ECO:0000256" key="1">
    <source>
        <dbReference type="SAM" id="Phobius"/>
    </source>
</evidence>
<dbReference type="EMBL" id="FNLO01000012">
    <property type="protein sequence ID" value="SDV50528.1"/>
    <property type="molecule type" value="Genomic_DNA"/>
</dbReference>
<evidence type="ECO:0000313" key="3">
    <source>
        <dbReference type="Proteomes" id="UP000243719"/>
    </source>
</evidence>
<evidence type="ECO:0000313" key="2">
    <source>
        <dbReference type="EMBL" id="SDV50528.1"/>
    </source>
</evidence>